<evidence type="ECO:0000313" key="5">
    <source>
        <dbReference type="EMBL" id="MCT2398467.1"/>
    </source>
</evidence>
<evidence type="ECO:0000256" key="3">
    <source>
        <dbReference type="RuleBase" id="RU003345"/>
    </source>
</evidence>
<dbReference type="InterPro" id="IPR015590">
    <property type="entry name" value="Aldehyde_DH_dom"/>
</dbReference>
<sequence length="481" mass="50281">MSEHNFIAGAWCGAAGGGSYERRNPARGEDLVGIIPRSGPADVDAACAALEAGWPEWAATPHERRVEILNRAADLIIERVEAYAEDLTREEGKTIGASRMEWKRAAANLRLYAGEAVRMRGETYPSADGLVYSVRAPLGVIAVITPWNFPISLPSRKIGPALATGNAVLFKPSEATPLTGRNFVQVLLDAGVPTDAIALLQGTGAELGHAIVTAPQVKAVTFTGSYAVGAAIHGAAGPGRRLQLEMGGKNACIVMPDADVSRAAAIIAQGAFNLTGQACTATSRAIIVGDNHDAIVARVAEIASTMVAGDGFDPATKIGPVATRAQYDKVRKAIAMARAEGLELALGSDSLPDLTEEQGGFFVTPTIFANVPTSSMLSREEIFGPVLAFHRTASYEEAVALANATDYGLAASIVTNDYATIERFARDIDAGIVKINSATGGVSGAAPFGGIKNSSNQTYREQAGLGVMDFYTTTRTVYLAA</sequence>
<dbReference type="Gene3D" id="3.40.605.10">
    <property type="entry name" value="Aldehyde Dehydrogenase, Chain A, domain 1"/>
    <property type="match status" value="1"/>
</dbReference>
<dbReference type="RefSeq" id="WP_260043613.1">
    <property type="nucleotide sequence ID" value="NZ_JANZXA010000001.1"/>
</dbReference>
<feature type="active site" evidence="2">
    <location>
        <position position="245"/>
    </location>
</feature>
<keyword evidence="6" id="KW-1185">Reference proteome</keyword>
<dbReference type="PROSITE" id="PS00687">
    <property type="entry name" value="ALDEHYDE_DEHYDR_GLU"/>
    <property type="match status" value="1"/>
</dbReference>
<dbReference type="Proteomes" id="UP001165583">
    <property type="component" value="Unassembled WGS sequence"/>
</dbReference>
<keyword evidence="1 3" id="KW-0560">Oxidoreductase</keyword>
<dbReference type="InterPro" id="IPR016160">
    <property type="entry name" value="Ald_DH_CS_CYS"/>
</dbReference>
<dbReference type="PROSITE" id="PS00070">
    <property type="entry name" value="ALDEHYDE_DEHYDR_CYS"/>
    <property type="match status" value="1"/>
</dbReference>
<evidence type="ECO:0000256" key="1">
    <source>
        <dbReference type="ARBA" id="ARBA00023002"/>
    </source>
</evidence>
<dbReference type="PANTHER" id="PTHR11699">
    <property type="entry name" value="ALDEHYDE DEHYDROGENASE-RELATED"/>
    <property type="match status" value="1"/>
</dbReference>
<reference evidence="5" key="1">
    <citation type="submission" date="2022-09" db="EMBL/GenBank/DDBJ databases">
        <title>Novosphingobium sp. Nov., a polycyclic aromatic hydrocarbon-degrading bacterium isolated form mangrove sediments in HongKong.</title>
        <authorList>
            <person name="Hu Z."/>
        </authorList>
    </citation>
    <scope>NUCLEOTIDE SEQUENCE</scope>
    <source>
        <strain evidence="5">HK4-1</strain>
    </source>
</reference>
<name>A0ABT2I0Y3_9SPHN</name>
<dbReference type="Pfam" id="PF00171">
    <property type="entry name" value="Aldedh"/>
    <property type="match status" value="1"/>
</dbReference>
<comment type="caution">
    <text evidence="5">The sequence shown here is derived from an EMBL/GenBank/DDBJ whole genome shotgun (WGS) entry which is preliminary data.</text>
</comment>
<feature type="domain" description="Aldehyde dehydrogenase" evidence="4">
    <location>
        <begin position="16"/>
        <end position="477"/>
    </location>
</feature>
<dbReference type="SUPFAM" id="SSF53720">
    <property type="entry name" value="ALDH-like"/>
    <property type="match status" value="1"/>
</dbReference>
<dbReference type="EMBL" id="JANZXA010000001">
    <property type="protein sequence ID" value="MCT2398467.1"/>
    <property type="molecule type" value="Genomic_DNA"/>
</dbReference>
<comment type="similarity">
    <text evidence="3">Belongs to the aldehyde dehydrogenase family.</text>
</comment>
<organism evidence="5 6">
    <name type="scientific">Novosphingobium mangrovi</name>
    <name type="common">ex Huang et al. 2023</name>
    <dbReference type="NCBI Taxonomy" id="2976432"/>
    <lineage>
        <taxon>Bacteria</taxon>
        <taxon>Pseudomonadati</taxon>
        <taxon>Pseudomonadota</taxon>
        <taxon>Alphaproteobacteria</taxon>
        <taxon>Sphingomonadales</taxon>
        <taxon>Sphingomonadaceae</taxon>
        <taxon>Novosphingobium</taxon>
    </lineage>
</organism>
<accession>A0ABT2I0Y3</accession>
<dbReference type="Gene3D" id="3.40.309.10">
    <property type="entry name" value="Aldehyde Dehydrogenase, Chain A, domain 2"/>
    <property type="match status" value="1"/>
</dbReference>
<evidence type="ECO:0000313" key="6">
    <source>
        <dbReference type="Proteomes" id="UP001165583"/>
    </source>
</evidence>
<dbReference type="InterPro" id="IPR016161">
    <property type="entry name" value="Ald_DH/histidinol_DH"/>
</dbReference>
<gene>
    <name evidence="5" type="ORF">NZK81_02790</name>
</gene>
<proteinExistence type="inferred from homology"/>
<dbReference type="InterPro" id="IPR016162">
    <property type="entry name" value="Ald_DH_N"/>
</dbReference>
<evidence type="ECO:0000256" key="2">
    <source>
        <dbReference type="PROSITE-ProRule" id="PRU10007"/>
    </source>
</evidence>
<dbReference type="InterPro" id="IPR016163">
    <property type="entry name" value="Ald_DH_C"/>
</dbReference>
<evidence type="ECO:0000259" key="4">
    <source>
        <dbReference type="Pfam" id="PF00171"/>
    </source>
</evidence>
<dbReference type="InterPro" id="IPR029510">
    <property type="entry name" value="Ald_DH_CS_GLU"/>
</dbReference>
<protein>
    <submittedName>
        <fullName evidence="5">Aldehyde dehydrogenase family protein</fullName>
    </submittedName>
</protein>